<evidence type="ECO:0000256" key="3">
    <source>
        <dbReference type="ARBA" id="ARBA00023015"/>
    </source>
</evidence>
<sequence length="388" mass="43679">MKVILVDDDTTMHLILNKMLRKLPEVHVVGTFTDTKSAAAFLHAHTDIGLAFVDIAMKGENGMEFAARIGSSGSPVQLVFVTSHKDFALEAYELSVIDYLVKPVSQERLQRAVHRAIVNWRAFHSPSTPLAPEPHTDRIVITALGDIVVSNEAGRVKWISRKCAELFAYLLLQRGRRIPRSKLVTDIFGGMEQAGAENYLNTTVYQLRKSLEPLGMREVIRSENDGYVLELSDCLIDYVEFEAQVEELQTMDASQVEIALGAERLYTGDLFGDKAYVWAIHETERYTQMYAAFVKRLVAALISLGDTSSASKLLLKLNEHNPLDESVIRHLMIIREMTGDKKSLNALYTNYVRLLNQELGIRPSEELTMLYDSLVRAFTDKKTKTAKP</sequence>
<dbReference type="Pfam" id="PF00486">
    <property type="entry name" value="Trans_reg_C"/>
    <property type="match status" value="1"/>
</dbReference>
<evidence type="ECO:0000256" key="6">
    <source>
        <dbReference type="PROSITE-ProRule" id="PRU00169"/>
    </source>
</evidence>
<dbReference type="PROSITE" id="PS50110">
    <property type="entry name" value="RESPONSE_REGULATORY"/>
    <property type="match status" value="1"/>
</dbReference>
<dbReference type="PROSITE" id="PS51755">
    <property type="entry name" value="OMPR_PHOB"/>
    <property type="match status" value="1"/>
</dbReference>
<dbReference type="InterPro" id="IPR016032">
    <property type="entry name" value="Sig_transdc_resp-reg_C-effctor"/>
</dbReference>
<dbReference type="SMART" id="SM00862">
    <property type="entry name" value="Trans_reg_C"/>
    <property type="match status" value="1"/>
</dbReference>
<feature type="modified residue" description="4-aspartylphosphate" evidence="6">
    <location>
        <position position="54"/>
    </location>
</feature>
<dbReference type="PANTHER" id="PTHR35807">
    <property type="entry name" value="TRANSCRIPTIONAL REGULATOR REDD-RELATED"/>
    <property type="match status" value="1"/>
</dbReference>
<dbReference type="SUPFAM" id="SSF52172">
    <property type="entry name" value="CheY-like"/>
    <property type="match status" value="1"/>
</dbReference>
<protein>
    <recommendedName>
        <fullName evidence="12">Response regulatory domain-containing protein</fullName>
    </recommendedName>
</protein>
<dbReference type="InterPro" id="IPR001867">
    <property type="entry name" value="OmpR/PhoB-type_DNA-bd"/>
</dbReference>
<reference evidence="10 11" key="1">
    <citation type="submission" date="2016-05" db="EMBL/GenBank/DDBJ databases">
        <title>Paenibacillus sp. 1ZS3-15 nov., isolated from the rhizosphere soil.</title>
        <authorList>
            <person name="Zhang X.X."/>
            <person name="Zhang J."/>
        </authorList>
    </citation>
    <scope>NUCLEOTIDE SEQUENCE [LARGE SCALE GENOMIC DNA]</scope>
    <source>
        <strain evidence="10 11">1ZS3-15</strain>
    </source>
</reference>
<keyword evidence="5" id="KW-0804">Transcription</keyword>
<evidence type="ECO:0000259" key="8">
    <source>
        <dbReference type="PROSITE" id="PS50110"/>
    </source>
</evidence>
<feature type="domain" description="Response regulatory" evidence="8">
    <location>
        <begin position="2"/>
        <end position="117"/>
    </location>
</feature>
<feature type="DNA-binding region" description="OmpR/PhoB-type" evidence="7">
    <location>
        <begin position="131"/>
        <end position="231"/>
    </location>
</feature>
<evidence type="ECO:0000313" key="11">
    <source>
        <dbReference type="Proteomes" id="UP000078454"/>
    </source>
</evidence>
<organism evidence="10 11">
    <name type="scientific">Paenibacillus oryzisoli</name>
    <dbReference type="NCBI Taxonomy" id="1850517"/>
    <lineage>
        <taxon>Bacteria</taxon>
        <taxon>Bacillati</taxon>
        <taxon>Bacillota</taxon>
        <taxon>Bacilli</taxon>
        <taxon>Bacillales</taxon>
        <taxon>Paenibacillaceae</taxon>
        <taxon>Paenibacillus</taxon>
    </lineage>
</organism>
<accession>A0A198AD27</accession>
<proteinExistence type="inferred from homology"/>
<evidence type="ECO:0008006" key="12">
    <source>
        <dbReference type="Google" id="ProtNLM"/>
    </source>
</evidence>
<dbReference type="InterPro" id="IPR051677">
    <property type="entry name" value="AfsR-DnrI-RedD_regulator"/>
</dbReference>
<dbReference type="InterPro" id="IPR011990">
    <property type="entry name" value="TPR-like_helical_dom_sf"/>
</dbReference>
<dbReference type="RefSeq" id="WP_068663816.1">
    <property type="nucleotide sequence ID" value="NZ_LYPB01000060.1"/>
</dbReference>
<evidence type="ECO:0000313" key="10">
    <source>
        <dbReference type="EMBL" id="OAS19000.1"/>
    </source>
</evidence>
<gene>
    <name evidence="10" type="ORF">A8708_27085</name>
</gene>
<keyword evidence="4 7" id="KW-0238">DNA-binding</keyword>
<evidence type="ECO:0000256" key="1">
    <source>
        <dbReference type="ARBA" id="ARBA00005820"/>
    </source>
</evidence>
<dbReference type="Proteomes" id="UP000078454">
    <property type="component" value="Unassembled WGS sequence"/>
</dbReference>
<keyword evidence="3" id="KW-0805">Transcription regulation</keyword>
<dbReference type="EMBL" id="LYPB01000060">
    <property type="protein sequence ID" value="OAS19000.1"/>
    <property type="molecule type" value="Genomic_DNA"/>
</dbReference>
<evidence type="ECO:0000256" key="5">
    <source>
        <dbReference type="ARBA" id="ARBA00023163"/>
    </source>
</evidence>
<evidence type="ECO:0000256" key="7">
    <source>
        <dbReference type="PROSITE-ProRule" id="PRU01091"/>
    </source>
</evidence>
<evidence type="ECO:0000259" key="9">
    <source>
        <dbReference type="PROSITE" id="PS51755"/>
    </source>
</evidence>
<keyword evidence="6" id="KW-0597">Phosphoprotein</keyword>
<evidence type="ECO:0000256" key="4">
    <source>
        <dbReference type="ARBA" id="ARBA00023125"/>
    </source>
</evidence>
<dbReference type="SUPFAM" id="SSF46894">
    <property type="entry name" value="C-terminal effector domain of the bipartite response regulators"/>
    <property type="match status" value="1"/>
</dbReference>
<dbReference type="GO" id="GO:0006355">
    <property type="term" value="P:regulation of DNA-templated transcription"/>
    <property type="evidence" value="ECO:0007669"/>
    <property type="project" value="InterPro"/>
</dbReference>
<dbReference type="InterPro" id="IPR036388">
    <property type="entry name" value="WH-like_DNA-bd_sf"/>
</dbReference>
<dbReference type="InterPro" id="IPR011006">
    <property type="entry name" value="CheY-like_superfamily"/>
</dbReference>
<name>A0A198AD27_9BACL</name>
<dbReference type="InterPro" id="IPR001789">
    <property type="entry name" value="Sig_transdc_resp-reg_receiver"/>
</dbReference>
<evidence type="ECO:0000256" key="2">
    <source>
        <dbReference type="ARBA" id="ARBA00023012"/>
    </source>
</evidence>
<comment type="similarity">
    <text evidence="1">Belongs to the AfsR/DnrI/RedD regulatory family.</text>
</comment>
<keyword evidence="2" id="KW-0902">Two-component regulatory system</keyword>
<dbReference type="Gene3D" id="3.40.50.2300">
    <property type="match status" value="1"/>
</dbReference>
<dbReference type="SMART" id="SM00448">
    <property type="entry name" value="REC"/>
    <property type="match status" value="1"/>
</dbReference>
<dbReference type="GO" id="GO:0000160">
    <property type="term" value="P:phosphorelay signal transduction system"/>
    <property type="evidence" value="ECO:0007669"/>
    <property type="project" value="UniProtKB-KW"/>
</dbReference>
<feature type="domain" description="OmpR/PhoB-type" evidence="9">
    <location>
        <begin position="131"/>
        <end position="231"/>
    </location>
</feature>
<dbReference type="Gene3D" id="1.10.10.10">
    <property type="entry name" value="Winged helix-like DNA-binding domain superfamily/Winged helix DNA-binding domain"/>
    <property type="match status" value="1"/>
</dbReference>
<dbReference type="Pfam" id="PF00072">
    <property type="entry name" value="Response_reg"/>
    <property type="match status" value="1"/>
</dbReference>
<dbReference type="GO" id="GO:0003677">
    <property type="term" value="F:DNA binding"/>
    <property type="evidence" value="ECO:0007669"/>
    <property type="project" value="UniProtKB-UniRule"/>
</dbReference>
<dbReference type="OrthoDB" id="3190595at2"/>
<dbReference type="STRING" id="1850517.A8708_27085"/>
<dbReference type="Gene3D" id="1.25.40.10">
    <property type="entry name" value="Tetratricopeptide repeat domain"/>
    <property type="match status" value="1"/>
</dbReference>
<dbReference type="SUPFAM" id="SSF48452">
    <property type="entry name" value="TPR-like"/>
    <property type="match status" value="1"/>
</dbReference>
<dbReference type="SMART" id="SM01043">
    <property type="entry name" value="BTAD"/>
    <property type="match status" value="1"/>
</dbReference>
<dbReference type="Pfam" id="PF03704">
    <property type="entry name" value="BTAD"/>
    <property type="match status" value="1"/>
</dbReference>
<comment type="caution">
    <text evidence="10">The sequence shown here is derived from an EMBL/GenBank/DDBJ whole genome shotgun (WGS) entry which is preliminary data.</text>
</comment>
<dbReference type="AlphaFoldDB" id="A0A198AD27"/>
<dbReference type="InterPro" id="IPR005158">
    <property type="entry name" value="BTAD"/>
</dbReference>
<keyword evidence="11" id="KW-1185">Reference proteome</keyword>